<dbReference type="PANTHER" id="PTHR38471">
    <property type="entry name" value="FOUR HELIX BUNDLE PROTEIN"/>
    <property type="match status" value="1"/>
</dbReference>
<dbReference type="SUPFAM" id="SSF158446">
    <property type="entry name" value="IVS-encoded protein-like"/>
    <property type="match status" value="1"/>
</dbReference>
<dbReference type="InterPro" id="IPR036583">
    <property type="entry name" value="23S_rRNA_IVS_sf"/>
</dbReference>
<feature type="compositionally biased region" description="Polar residues" evidence="1">
    <location>
        <begin position="128"/>
        <end position="141"/>
    </location>
</feature>
<evidence type="ECO:0000256" key="1">
    <source>
        <dbReference type="SAM" id="MobiDB-lite"/>
    </source>
</evidence>
<proteinExistence type="predicted"/>
<dbReference type="NCBIfam" id="TIGR02436">
    <property type="entry name" value="four helix bundle protein"/>
    <property type="match status" value="1"/>
</dbReference>
<sequence length="141" mass="16342">MAKSNFENLQVYQLAEKLADNIWNIVLHWEEFPKATIGKQIVRSVDSIGANIAEGCGRYNFQDNRRFVRIARGSLNETRHWLRRAYKRNLLTNEEVNRLKPIIEELSPKLNAYLNSIGNLSEKKSDNGQRTTDNGQRTTDH</sequence>
<organism evidence="2 3">
    <name type="scientific">Dolichospermum circinale CS-537/01</name>
    <dbReference type="NCBI Taxonomy" id="3021739"/>
    <lineage>
        <taxon>Bacteria</taxon>
        <taxon>Bacillati</taxon>
        <taxon>Cyanobacteriota</taxon>
        <taxon>Cyanophyceae</taxon>
        <taxon>Nostocales</taxon>
        <taxon>Aphanizomenonaceae</taxon>
        <taxon>Dolichospermum</taxon>
        <taxon>Dolichospermum circinale</taxon>
    </lineage>
</organism>
<comment type="caution">
    <text evidence="2">The sequence shown here is derived from an EMBL/GenBank/DDBJ whole genome shotgun (WGS) entry which is preliminary data.</text>
</comment>
<dbReference type="RefSeq" id="WP_271806224.1">
    <property type="nucleotide sequence ID" value="NZ_JAQMTU010000127.1"/>
</dbReference>
<feature type="region of interest" description="Disordered" evidence="1">
    <location>
        <begin position="121"/>
        <end position="141"/>
    </location>
</feature>
<accession>A0ABT5ABB4</accession>
<name>A0ABT5ABB4_9CYAN</name>
<dbReference type="Pfam" id="PF05635">
    <property type="entry name" value="23S_rRNA_IVP"/>
    <property type="match status" value="1"/>
</dbReference>
<dbReference type="PANTHER" id="PTHR38471:SF2">
    <property type="entry name" value="FOUR HELIX BUNDLE PROTEIN"/>
    <property type="match status" value="1"/>
</dbReference>
<dbReference type="InterPro" id="IPR012657">
    <property type="entry name" value="23S_rRNA-intervening_sequence"/>
</dbReference>
<evidence type="ECO:0000313" key="3">
    <source>
        <dbReference type="Proteomes" id="UP001212123"/>
    </source>
</evidence>
<dbReference type="CDD" id="cd16377">
    <property type="entry name" value="23S_rRNA_IVP_like"/>
    <property type="match status" value="1"/>
</dbReference>
<reference evidence="2 3" key="1">
    <citation type="submission" date="2023-01" db="EMBL/GenBank/DDBJ databases">
        <title>Genomes from the Australian National Cyanobacteria Reference Collection.</title>
        <authorList>
            <person name="Willis A."/>
            <person name="Lee E.M.F."/>
        </authorList>
    </citation>
    <scope>NUCLEOTIDE SEQUENCE [LARGE SCALE GENOMIC DNA]</scope>
    <source>
        <strain evidence="2 3">CS-537/01</strain>
    </source>
</reference>
<gene>
    <name evidence="2" type="ORF">PN492_19605</name>
</gene>
<dbReference type="Proteomes" id="UP001212123">
    <property type="component" value="Unassembled WGS sequence"/>
</dbReference>
<dbReference type="EMBL" id="JAQMTU010000127">
    <property type="protein sequence ID" value="MDB9488728.1"/>
    <property type="molecule type" value="Genomic_DNA"/>
</dbReference>
<keyword evidence="3" id="KW-1185">Reference proteome</keyword>
<evidence type="ECO:0000313" key="2">
    <source>
        <dbReference type="EMBL" id="MDB9488728.1"/>
    </source>
</evidence>
<dbReference type="Gene3D" id="1.20.1440.60">
    <property type="entry name" value="23S rRNA-intervening sequence"/>
    <property type="match status" value="1"/>
</dbReference>
<protein>
    <submittedName>
        <fullName evidence="2">Four helix bundle protein</fullName>
    </submittedName>
</protein>